<name>A0A120EZ27_XANCT</name>
<reference evidence="2 3" key="1">
    <citation type="submission" date="2015-11" db="EMBL/GenBank/DDBJ databases">
        <title>Long Read and Single Molecule DNA Sequencing Simplifies Genome Assembly and TAL Effector Gene Analysis of Xanthomonas translucens.</title>
        <authorList>
            <person name="Peng Z."/>
            <person name="Hu Y."/>
            <person name="Xie J."/>
            <person name="Potnis N."/>
            <person name="Akhunova A."/>
            <person name="Jones J."/>
            <person name="Liu Z."/>
            <person name="White F."/>
            <person name="Liu S."/>
        </authorList>
    </citation>
    <scope>NUCLEOTIDE SEQUENCE [LARGE SCALE GENOMIC DNA]</scope>
    <source>
        <strain evidence="2 3">B1</strain>
    </source>
</reference>
<evidence type="ECO:0000256" key="1">
    <source>
        <dbReference type="SAM" id="Phobius"/>
    </source>
</evidence>
<feature type="transmembrane region" description="Helical" evidence="1">
    <location>
        <begin position="31"/>
        <end position="49"/>
    </location>
</feature>
<proteinExistence type="predicted"/>
<organism evidence="2 3">
    <name type="scientific">Xanthomonas campestris pv. translucens</name>
    <dbReference type="NCBI Taxonomy" id="343"/>
    <lineage>
        <taxon>Bacteria</taxon>
        <taxon>Pseudomonadati</taxon>
        <taxon>Pseudomonadota</taxon>
        <taxon>Gammaproteobacteria</taxon>
        <taxon>Lysobacterales</taxon>
        <taxon>Lysobacteraceae</taxon>
        <taxon>Xanthomonas</taxon>
        <taxon>Xanthomonas translucens group</taxon>
    </lineage>
</organism>
<keyword evidence="1" id="KW-0812">Transmembrane</keyword>
<gene>
    <name evidence="2" type="ORF">ATB53_06125</name>
</gene>
<evidence type="ECO:0000313" key="3">
    <source>
        <dbReference type="Proteomes" id="UP000055854"/>
    </source>
</evidence>
<protein>
    <recommendedName>
        <fullName evidence="4">DUF3592 domain-containing protein</fullName>
    </recommendedName>
</protein>
<feature type="transmembrane region" description="Helical" evidence="1">
    <location>
        <begin position="150"/>
        <end position="169"/>
    </location>
</feature>
<evidence type="ECO:0000313" key="2">
    <source>
        <dbReference type="EMBL" id="KWV11399.1"/>
    </source>
</evidence>
<sequence length="181" mass="19400">MPLARAFPTDMPARSIHIHLPSPRTRWLSRLLFASLFVLGGGALLYHLLGAYRHASAILHDHSVATVPVIADGAFGVHTEPLVHYHFHYVFESKGRLHRGTFEASGAEAAPLLLDGATVEIAYANADPSRFGRLDQLQHAGNLGSVLTRLAIALSITALLAAAAHQLLIGRVLGTRRAAVA</sequence>
<comment type="caution">
    <text evidence="2">The sequence shown here is derived from an EMBL/GenBank/DDBJ whole genome shotgun (WGS) entry which is preliminary data.</text>
</comment>
<dbReference type="AlphaFoldDB" id="A0A120EZ27"/>
<dbReference type="EMBL" id="LNTA01000293">
    <property type="protein sequence ID" value="KWV11399.1"/>
    <property type="molecule type" value="Genomic_DNA"/>
</dbReference>
<accession>A0A120EZ27</accession>
<dbReference type="Proteomes" id="UP000055854">
    <property type="component" value="Unassembled WGS sequence"/>
</dbReference>
<keyword evidence="1" id="KW-0472">Membrane</keyword>
<keyword evidence="1" id="KW-1133">Transmembrane helix</keyword>
<dbReference type="OrthoDB" id="5998668at2"/>
<evidence type="ECO:0008006" key="4">
    <source>
        <dbReference type="Google" id="ProtNLM"/>
    </source>
</evidence>